<dbReference type="Proteomes" id="UP000277204">
    <property type="component" value="Unassembled WGS sequence"/>
</dbReference>
<reference evidence="1 2" key="1">
    <citation type="submission" date="2018-11" db="EMBL/GenBank/DDBJ databases">
        <authorList>
            <consortium name="Pathogen Informatics"/>
        </authorList>
    </citation>
    <scope>NUCLEOTIDE SEQUENCE [LARGE SCALE GENOMIC DNA]</scope>
    <source>
        <strain evidence="1 2">Zambia</strain>
    </source>
</reference>
<dbReference type="AlphaFoldDB" id="A0A183MBK6"/>
<protein>
    <submittedName>
        <fullName evidence="1">Uncharacterized protein</fullName>
    </submittedName>
</protein>
<name>A0A183MBK6_9TREM</name>
<keyword evidence="2" id="KW-1185">Reference proteome</keyword>
<accession>A0A183MBK6</accession>
<organism evidence="1 2">
    <name type="scientific">Schistosoma margrebowiei</name>
    <dbReference type="NCBI Taxonomy" id="48269"/>
    <lineage>
        <taxon>Eukaryota</taxon>
        <taxon>Metazoa</taxon>
        <taxon>Spiralia</taxon>
        <taxon>Lophotrochozoa</taxon>
        <taxon>Platyhelminthes</taxon>
        <taxon>Trematoda</taxon>
        <taxon>Digenea</taxon>
        <taxon>Strigeidida</taxon>
        <taxon>Schistosomatoidea</taxon>
        <taxon>Schistosomatidae</taxon>
        <taxon>Schistosoma</taxon>
    </lineage>
</organism>
<feature type="non-terminal residue" evidence="1">
    <location>
        <position position="1"/>
    </location>
</feature>
<gene>
    <name evidence="1" type="ORF">SMRZ_LOCUS13431</name>
</gene>
<dbReference type="InterPro" id="IPR005373">
    <property type="entry name" value="PHAF1"/>
</dbReference>
<sequence>NFFTQISFYSHRYYRCLFEIPIPIVKSSKENTNTEIDETDNVLNETKYLVTPFSKWSDVRQHLISSMDTEPVVIYRESKPQQNPFGPTHAYGYQDIIFEVSLV</sequence>
<dbReference type="Pfam" id="PF03676">
    <property type="entry name" value="PHAF1"/>
    <property type="match status" value="1"/>
</dbReference>
<dbReference type="EMBL" id="UZAI01009976">
    <property type="protein sequence ID" value="VDP06145.1"/>
    <property type="molecule type" value="Genomic_DNA"/>
</dbReference>
<dbReference type="STRING" id="48269.A0A183MBK6"/>
<evidence type="ECO:0000313" key="2">
    <source>
        <dbReference type="Proteomes" id="UP000277204"/>
    </source>
</evidence>
<evidence type="ECO:0000313" key="1">
    <source>
        <dbReference type="EMBL" id="VDP06145.1"/>
    </source>
</evidence>
<proteinExistence type="predicted"/>